<evidence type="ECO:0000313" key="2">
    <source>
        <dbReference type="Proteomes" id="UP000603865"/>
    </source>
</evidence>
<reference evidence="1" key="2">
    <citation type="submission" date="2020-09" db="EMBL/GenBank/DDBJ databases">
        <authorList>
            <person name="Sun Q."/>
            <person name="Ohkuma M."/>
        </authorList>
    </citation>
    <scope>NUCLEOTIDE SEQUENCE</scope>
    <source>
        <strain evidence="1">JCM 31311</strain>
    </source>
</reference>
<protein>
    <submittedName>
        <fullName evidence="1">Uncharacterized protein</fullName>
    </submittedName>
</protein>
<keyword evidence="2" id="KW-1185">Reference proteome</keyword>
<dbReference type="AlphaFoldDB" id="A0A918CML7"/>
<dbReference type="Proteomes" id="UP000603865">
    <property type="component" value="Unassembled WGS sequence"/>
</dbReference>
<organism evidence="1 2">
    <name type="scientific">Deinococcus ruber</name>
    <dbReference type="NCBI Taxonomy" id="1848197"/>
    <lineage>
        <taxon>Bacteria</taxon>
        <taxon>Thermotogati</taxon>
        <taxon>Deinococcota</taxon>
        <taxon>Deinococci</taxon>
        <taxon>Deinococcales</taxon>
        <taxon>Deinococcaceae</taxon>
        <taxon>Deinococcus</taxon>
    </lineage>
</organism>
<accession>A0A918CML7</accession>
<gene>
    <name evidence="1" type="ORF">GCM10008957_49150</name>
</gene>
<reference evidence="1" key="1">
    <citation type="journal article" date="2014" name="Int. J. Syst. Evol. Microbiol.">
        <title>Complete genome sequence of Corynebacterium casei LMG S-19264T (=DSM 44701T), isolated from a smear-ripened cheese.</title>
        <authorList>
            <consortium name="US DOE Joint Genome Institute (JGI-PGF)"/>
            <person name="Walter F."/>
            <person name="Albersmeier A."/>
            <person name="Kalinowski J."/>
            <person name="Ruckert C."/>
        </authorList>
    </citation>
    <scope>NUCLEOTIDE SEQUENCE</scope>
    <source>
        <strain evidence="1">JCM 31311</strain>
    </source>
</reference>
<name>A0A918CML7_9DEIO</name>
<sequence length="290" mass="31801">MTEQQQWQVIQRAMELGLNRGITQKAKDSDTIRFAQPINGRQHLAGSLTSARSQLEAANLQAELIQAAAELADTFAAQATRSTARQAAVIRHANRQAQLAAEQCAQDAAIRAADRALDNLYAQLASASDATLARVQGLLVTRPQRTRFAQIRDYVLEIRPRRGSPTPISTAISERFLSPAHTALDVGSFVGEDVRMVVTGHSCPPFYRSPRVIDDAYLFEFEGVLMPSVHDRPATHARRVDGEQLAVQRGRERQQAETDPATDAGIIRCYVEAHGTQDSTAGALEQTLYT</sequence>
<evidence type="ECO:0000313" key="1">
    <source>
        <dbReference type="EMBL" id="GGR32926.1"/>
    </source>
</evidence>
<proteinExistence type="predicted"/>
<dbReference type="RefSeq" id="WP_189093167.1">
    <property type="nucleotide sequence ID" value="NZ_BMQL01000057.1"/>
</dbReference>
<comment type="caution">
    <text evidence="1">The sequence shown here is derived from an EMBL/GenBank/DDBJ whole genome shotgun (WGS) entry which is preliminary data.</text>
</comment>
<dbReference type="EMBL" id="BMQL01000057">
    <property type="protein sequence ID" value="GGR32926.1"/>
    <property type="molecule type" value="Genomic_DNA"/>
</dbReference>